<gene>
    <name evidence="1" type="ordered locus">blr7721</name>
</gene>
<dbReference type="OrthoDB" id="8253340at2"/>
<accession>Q89CS5</accession>
<name>Q89CS5_BRADU</name>
<dbReference type="EnsemblBacteria" id="BAC52986">
    <property type="protein sequence ID" value="BAC52986"/>
    <property type="gene ID" value="BAC52986"/>
</dbReference>
<evidence type="ECO:0000313" key="2">
    <source>
        <dbReference type="Proteomes" id="UP000002526"/>
    </source>
</evidence>
<sequence length="442" mass="48827">MESRSWLPATIAPIRHPCPKPTCGLGRYLLPLTRVNASRTAALCRCSRRSSRISTRRSRISDRQFDVAHRKGWRKATSSLGPAALPSIQTTNLCDAWVSVASAHLAATTILSSRRRPAISRNRGISVMSLSFDLPSSRTTCTSKIFRPGDGITSPRLVHHGASRVGVWVIPLADRNSTDLALAVGPAAYVLMNRETAYFGETKNINMRFSKHFADPAKAFARVAYVVVGYPEPWSNKDPAFYLQYHLWSIAQAARHVVITNEWTPTIPRVRADERAEMERILEDARQQLFDAGCLALDSYFDRVPVVSSTERDDDPIGPNDMEPMLIDIVATPPAGGELELNYVGLWARGYPTSDRGFVVMPGAEFRWPINGSAQGIVDTRRSELEAKHALATIPGAADRKRLLVAVWFPSAAIAAKVITGAHIGSRVWVPRRYPQPIIIAN</sequence>
<reference evidence="2" key="1">
    <citation type="journal article" date="2002" name="DNA Res.">
        <title>Complete genomic sequence of nitrogen-fixing symbiotic bacterium Bradyrhizobium japonicum USDA110.</title>
        <authorList>
            <person name="Kaneko T."/>
            <person name="Nakamura Y."/>
            <person name="Sato S."/>
            <person name="Minamisawa K."/>
            <person name="Uchiumi T."/>
            <person name="Sasamoto S."/>
            <person name="Watanabe A."/>
            <person name="Idesawa K."/>
            <person name="Iriguchi M."/>
            <person name="Kawashima K."/>
            <person name="Kohara M."/>
            <person name="Matsumoto M."/>
            <person name="Shimpo S."/>
            <person name="Tsuruoka H."/>
            <person name="Wada T."/>
            <person name="Yamada M."/>
            <person name="Tabata S."/>
        </authorList>
    </citation>
    <scope>NUCLEOTIDE SEQUENCE [LARGE SCALE GENOMIC DNA]</scope>
    <source>
        <strain evidence="2">JCM 10833 / BCRC 13528 / IAM 13628 / NBRC 14792 / USDA 110</strain>
    </source>
</reference>
<dbReference type="STRING" id="224911.AAV28_36315"/>
<dbReference type="AlphaFoldDB" id="Q89CS5"/>
<keyword evidence="2" id="KW-1185">Reference proteome</keyword>
<organism evidence="1 2">
    <name type="scientific">Bradyrhizobium diazoefficiens (strain JCM 10833 / BCRC 13528 / IAM 13628 / NBRC 14792 / USDA 110)</name>
    <dbReference type="NCBI Taxonomy" id="224911"/>
    <lineage>
        <taxon>Bacteria</taxon>
        <taxon>Pseudomonadati</taxon>
        <taxon>Pseudomonadota</taxon>
        <taxon>Alphaproteobacteria</taxon>
        <taxon>Hyphomicrobiales</taxon>
        <taxon>Nitrobacteraceae</taxon>
        <taxon>Bradyrhizobium</taxon>
    </lineage>
</organism>
<dbReference type="EMBL" id="BA000040">
    <property type="protein sequence ID" value="BAC52986.1"/>
    <property type="molecule type" value="Genomic_DNA"/>
</dbReference>
<dbReference type="InParanoid" id="Q89CS5"/>
<dbReference type="PATRIC" id="fig|224911.5.peg.7944"/>
<dbReference type="eggNOG" id="ENOG503301K">
    <property type="taxonomic scope" value="Bacteria"/>
</dbReference>
<proteinExistence type="predicted"/>
<dbReference type="HOGENOM" id="CLU_050350_0_0_5"/>
<evidence type="ECO:0000313" key="1">
    <source>
        <dbReference type="EMBL" id="BAC52986.1"/>
    </source>
</evidence>
<dbReference type="Proteomes" id="UP000002526">
    <property type="component" value="Chromosome"/>
</dbReference>
<dbReference type="KEGG" id="bja:blr7721"/>
<protein>
    <submittedName>
        <fullName evidence="1">Blr7721 protein</fullName>
    </submittedName>
</protein>